<dbReference type="GO" id="GO:0051082">
    <property type="term" value="F:unfolded protein binding"/>
    <property type="evidence" value="ECO:0007669"/>
    <property type="project" value="InterPro"/>
</dbReference>
<keyword evidence="6 8" id="KW-0346">Stress response</keyword>
<dbReference type="InterPro" id="IPR012725">
    <property type="entry name" value="Chaperone_DnaK"/>
</dbReference>
<feature type="modified residue" description="Phosphothreonine; by autocatalysis" evidence="8">
    <location>
        <position position="197"/>
    </location>
</feature>
<reference evidence="11 12" key="2">
    <citation type="submission" date="2016-06" db="EMBL/GenBank/DDBJ databases">
        <title>Pedobacter psychrophilus sp. nov., isolated from Antarctic fragmentary rock.</title>
        <authorList>
            <person name="Svec P."/>
        </authorList>
    </citation>
    <scope>NUCLEOTIDE SEQUENCE [LARGE SCALE GENOMIC DNA]</scope>
    <source>
        <strain evidence="11 12">CCM 8644</strain>
    </source>
</reference>
<evidence type="ECO:0000313" key="11">
    <source>
        <dbReference type="EMBL" id="OAQ38126.1"/>
    </source>
</evidence>
<dbReference type="AlphaFoldDB" id="A0A179DAQ0"/>
<evidence type="ECO:0000256" key="10">
    <source>
        <dbReference type="SAM" id="MobiDB-lite"/>
    </source>
</evidence>
<evidence type="ECO:0000256" key="6">
    <source>
        <dbReference type="ARBA" id="ARBA00023016"/>
    </source>
</evidence>
<dbReference type="InterPro" id="IPR029048">
    <property type="entry name" value="HSP70_C_sf"/>
</dbReference>
<dbReference type="InterPro" id="IPR029047">
    <property type="entry name" value="HSP70_peptide-bd_sf"/>
</dbReference>
<dbReference type="RefSeq" id="WP_068823519.1">
    <property type="nucleotide sequence ID" value="NZ_LWHJ01000031.1"/>
</dbReference>
<organism evidence="11 12">
    <name type="scientific">Pedobacter psychrophilus</name>
    <dbReference type="NCBI Taxonomy" id="1826909"/>
    <lineage>
        <taxon>Bacteria</taxon>
        <taxon>Pseudomonadati</taxon>
        <taxon>Bacteroidota</taxon>
        <taxon>Sphingobacteriia</taxon>
        <taxon>Sphingobacteriales</taxon>
        <taxon>Sphingobacteriaceae</taxon>
        <taxon>Pedobacter</taxon>
    </lineage>
</organism>
<dbReference type="PANTHER" id="PTHR19375">
    <property type="entry name" value="HEAT SHOCK PROTEIN 70KDA"/>
    <property type="match status" value="1"/>
</dbReference>
<feature type="region of interest" description="Disordered" evidence="10">
    <location>
        <begin position="597"/>
        <end position="639"/>
    </location>
</feature>
<keyword evidence="4 8" id="KW-0547">Nucleotide-binding</keyword>
<dbReference type="STRING" id="1826909.A5893_15085"/>
<dbReference type="Gene3D" id="3.30.420.40">
    <property type="match status" value="2"/>
</dbReference>
<reference evidence="11 12" key="1">
    <citation type="submission" date="2016-04" db="EMBL/GenBank/DDBJ databases">
        <authorList>
            <person name="Evans L.H."/>
            <person name="Alamgir A."/>
            <person name="Owens N."/>
            <person name="Weber N.D."/>
            <person name="Virtaneva K."/>
            <person name="Barbian K."/>
            <person name="Babar A."/>
            <person name="Rosenke K."/>
        </authorList>
    </citation>
    <scope>NUCLEOTIDE SEQUENCE [LARGE SCALE GENOMIC DNA]</scope>
    <source>
        <strain evidence="11 12">CCM 8644</strain>
    </source>
</reference>
<dbReference type="FunFam" id="3.30.420.40:FF:000004">
    <property type="entry name" value="Molecular chaperone DnaK"/>
    <property type="match status" value="1"/>
</dbReference>
<dbReference type="NCBIfam" id="NF003520">
    <property type="entry name" value="PRK05183.1"/>
    <property type="match status" value="1"/>
</dbReference>
<evidence type="ECO:0000256" key="7">
    <source>
        <dbReference type="ARBA" id="ARBA00023186"/>
    </source>
</evidence>
<evidence type="ECO:0000256" key="1">
    <source>
        <dbReference type="ARBA" id="ARBA00007381"/>
    </source>
</evidence>
<dbReference type="FunFam" id="3.90.640.10:FF:000003">
    <property type="entry name" value="Molecular chaperone DnaK"/>
    <property type="match status" value="1"/>
</dbReference>
<evidence type="ECO:0000313" key="12">
    <source>
        <dbReference type="Proteomes" id="UP000078459"/>
    </source>
</evidence>
<comment type="similarity">
    <text evidence="1 8 9">Belongs to the heat shock protein 70 family.</text>
</comment>
<evidence type="ECO:0000256" key="9">
    <source>
        <dbReference type="RuleBase" id="RU003322"/>
    </source>
</evidence>
<feature type="compositionally biased region" description="Low complexity" evidence="10">
    <location>
        <begin position="607"/>
        <end position="620"/>
    </location>
</feature>
<dbReference type="NCBIfam" id="NF001413">
    <property type="entry name" value="PRK00290.1"/>
    <property type="match status" value="1"/>
</dbReference>
<dbReference type="InterPro" id="IPR018181">
    <property type="entry name" value="Heat_shock_70_CS"/>
</dbReference>
<protein>
    <recommendedName>
        <fullName evidence="2 8">Chaperone protein DnaK</fullName>
    </recommendedName>
    <alternativeName>
        <fullName evidence="8">HSP70</fullName>
    </alternativeName>
    <alternativeName>
        <fullName evidence="8">Heat shock 70 kDa protein</fullName>
    </alternativeName>
    <alternativeName>
        <fullName evidence="8">Heat shock protein 70</fullName>
    </alternativeName>
</protein>
<dbReference type="EMBL" id="LWHJ01000031">
    <property type="protein sequence ID" value="OAQ38126.1"/>
    <property type="molecule type" value="Genomic_DNA"/>
</dbReference>
<keyword evidence="3 8" id="KW-0597">Phosphoprotein</keyword>
<dbReference type="Gene3D" id="1.20.1270.10">
    <property type="match status" value="1"/>
</dbReference>
<comment type="induction">
    <text evidence="8">By stress conditions e.g. heat shock.</text>
</comment>
<accession>A0A179DAQ0</accession>
<dbReference type="PROSITE" id="PS00297">
    <property type="entry name" value="HSP70_1"/>
    <property type="match status" value="1"/>
</dbReference>
<dbReference type="FunFam" id="2.60.34.10:FF:000014">
    <property type="entry name" value="Chaperone protein DnaK HSP70"/>
    <property type="match status" value="1"/>
</dbReference>
<dbReference type="SUPFAM" id="SSF100920">
    <property type="entry name" value="Heat shock protein 70kD (HSP70), peptide-binding domain"/>
    <property type="match status" value="1"/>
</dbReference>
<dbReference type="HAMAP" id="MF_00332">
    <property type="entry name" value="DnaK"/>
    <property type="match status" value="1"/>
</dbReference>
<evidence type="ECO:0000256" key="2">
    <source>
        <dbReference type="ARBA" id="ARBA00014415"/>
    </source>
</evidence>
<evidence type="ECO:0000256" key="8">
    <source>
        <dbReference type="HAMAP-Rule" id="MF_00332"/>
    </source>
</evidence>
<comment type="function">
    <text evidence="8">Acts as a chaperone.</text>
</comment>
<dbReference type="OrthoDB" id="9766019at2"/>
<dbReference type="PRINTS" id="PR00301">
    <property type="entry name" value="HEATSHOCK70"/>
</dbReference>
<keyword evidence="12" id="KW-1185">Reference proteome</keyword>
<evidence type="ECO:0000256" key="3">
    <source>
        <dbReference type="ARBA" id="ARBA00022553"/>
    </source>
</evidence>
<dbReference type="InterPro" id="IPR043129">
    <property type="entry name" value="ATPase_NBD"/>
</dbReference>
<name>A0A179DAQ0_9SPHI</name>
<dbReference type="CDD" id="cd10234">
    <property type="entry name" value="ASKHA_NBD_HSP70_DnaK-like"/>
    <property type="match status" value="1"/>
</dbReference>
<sequence length="639" mass="68539">MSKIIGIDLGTTNSCVAVMEGNEPVVIANSEGKRTTPSIVAFVEGGERKVGDPAKRQAITNPTKTIYSIKRFMGNSFNEVTTEISRVPYKVIKGDNNTPRVEIDDRKYTPQEISAMILQKMKKTAEDFLGTEVTRAVITVPAYFNDAQRQATKEAGEIAGLKVERIINEPTAAALAYGLDKTNKDMKIVVFDCGGGTHDVSILELGDGVFEVKSTDGDTHLGGDDFDQVIIDWLANEFKTENGMDLVKDPMALQRLKEAAEKAKIELSSTTSTEINLPYITADASGPKHLVRSLSKAKFESLASDLIKRTIDPCKSALKNAGMSTSDIDEIILVGGSTRIPAIQEAVEKFFGKAPSKGVNPDEVVAIGAAIQGGVLTGEVKDVLLLDVTPLSLGIETMGGVMTKLIESNTTIPTKKSETFSTASDSQPSVEIHILQGERPMAKDNRTIGRFHLDGIPPAPRGVPQVEVTFDIDANGILHVGAKDKATGKEQKIRIEASSGLSDEDIKKMKEEAEANAESDKTAKEEADKINAADALIFSTEKQIKEYGDKIPADKKGAIEEGLKSLKDAYAARNFVDIDAASEKLNAAWAAASEDMYKGGQDGAGAQGAPQGDAGEQQAGNPDEVTDVDFEEVKDEEAK</sequence>
<dbReference type="Proteomes" id="UP000078459">
    <property type="component" value="Unassembled WGS sequence"/>
</dbReference>
<feature type="compositionally biased region" description="Acidic residues" evidence="10">
    <location>
        <begin position="624"/>
        <end position="639"/>
    </location>
</feature>
<dbReference type="Gene3D" id="2.60.34.10">
    <property type="entry name" value="Substrate Binding Domain Of DNAk, Chain A, domain 1"/>
    <property type="match status" value="1"/>
</dbReference>
<dbReference type="GO" id="GO:0140662">
    <property type="term" value="F:ATP-dependent protein folding chaperone"/>
    <property type="evidence" value="ECO:0007669"/>
    <property type="project" value="InterPro"/>
</dbReference>
<dbReference type="InterPro" id="IPR013126">
    <property type="entry name" value="Hsp_70_fam"/>
</dbReference>
<dbReference type="PROSITE" id="PS01036">
    <property type="entry name" value="HSP70_3"/>
    <property type="match status" value="1"/>
</dbReference>
<dbReference type="Gene3D" id="3.90.640.10">
    <property type="entry name" value="Actin, Chain A, domain 4"/>
    <property type="match status" value="1"/>
</dbReference>
<comment type="caution">
    <text evidence="11">The sequence shown here is derived from an EMBL/GenBank/DDBJ whole genome shotgun (WGS) entry which is preliminary data.</text>
</comment>
<dbReference type="Pfam" id="PF00012">
    <property type="entry name" value="HSP70"/>
    <property type="match status" value="1"/>
</dbReference>
<keyword evidence="7 8" id="KW-0143">Chaperone</keyword>
<proteinExistence type="evidence at transcript level"/>
<gene>
    <name evidence="8" type="primary">dnaK</name>
    <name evidence="11" type="ORF">A5893_15085</name>
</gene>
<keyword evidence="5 8" id="KW-0067">ATP-binding</keyword>
<dbReference type="GO" id="GO:0005524">
    <property type="term" value="F:ATP binding"/>
    <property type="evidence" value="ECO:0007669"/>
    <property type="project" value="UniProtKB-UniRule"/>
</dbReference>
<evidence type="ECO:0000256" key="4">
    <source>
        <dbReference type="ARBA" id="ARBA00022741"/>
    </source>
</evidence>
<evidence type="ECO:0000256" key="5">
    <source>
        <dbReference type="ARBA" id="ARBA00022840"/>
    </source>
</evidence>
<dbReference type="FunFam" id="1.20.1270.10:FF:000001">
    <property type="entry name" value="Molecular chaperone DnaK"/>
    <property type="match status" value="1"/>
</dbReference>
<dbReference type="SUPFAM" id="SSF53067">
    <property type="entry name" value="Actin-like ATPase domain"/>
    <property type="match status" value="2"/>
</dbReference>
<dbReference type="NCBIfam" id="TIGR02350">
    <property type="entry name" value="prok_dnaK"/>
    <property type="match status" value="1"/>
</dbReference>